<name>A0A9E8HLJ1_9ALTE</name>
<dbReference type="KEGG" id="asem:NNL22_07060"/>
<dbReference type="RefSeq" id="WP_251812027.1">
    <property type="nucleotide sequence ID" value="NZ_CP101527.1"/>
</dbReference>
<organism evidence="1 2">
    <name type="scientific">Alkalimarinus sediminis</name>
    <dbReference type="NCBI Taxonomy" id="1632866"/>
    <lineage>
        <taxon>Bacteria</taxon>
        <taxon>Pseudomonadati</taxon>
        <taxon>Pseudomonadota</taxon>
        <taxon>Gammaproteobacteria</taxon>
        <taxon>Alteromonadales</taxon>
        <taxon>Alteromonadaceae</taxon>
        <taxon>Alkalimarinus</taxon>
    </lineage>
</organism>
<dbReference type="Proteomes" id="UP001164472">
    <property type="component" value="Chromosome"/>
</dbReference>
<dbReference type="AlphaFoldDB" id="A0A9E8HLJ1"/>
<sequence>MKIEIKGVIFKCKEDERVFFSRIHALPGFKCVAEEGGCLHLVIEVGADPSLEEKIQEICDIWNTVYRVFD</sequence>
<accession>A0A9E8HLJ1</accession>
<evidence type="ECO:0000313" key="1">
    <source>
        <dbReference type="EMBL" id="UZW76337.1"/>
    </source>
</evidence>
<proteinExistence type="predicted"/>
<keyword evidence="2" id="KW-1185">Reference proteome</keyword>
<gene>
    <name evidence="1" type="ORF">NNL22_07060</name>
</gene>
<protein>
    <submittedName>
        <fullName evidence="1">Uncharacterized protein</fullName>
    </submittedName>
</protein>
<reference evidence="1" key="1">
    <citation type="submission" date="2022-07" db="EMBL/GenBank/DDBJ databases">
        <title>Alkalimarinus sp. nov., isolated from gut of a Alitta virens.</title>
        <authorList>
            <person name="Yang A.I."/>
            <person name="Shin N.-R."/>
        </authorList>
    </citation>
    <scope>NUCLEOTIDE SEQUENCE</scope>
    <source>
        <strain evidence="1">FA028</strain>
    </source>
</reference>
<evidence type="ECO:0000313" key="2">
    <source>
        <dbReference type="Proteomes" id="UP001164472"/>
    </source>
</evidence>
<dbReference type="EMBL" id="CP101527">
    <property type="protein sequence ID" value="UZW76337.1"/>
    <property type="molecule type" value="Genomic_DNA"/>
</dbReference>